<gene>
    <name evidence="17" type="ORF">SAMN04487935_0041</name>
</gene>
<dbReference type="SUPFAM" id="SSF47384">
    <property type="entry name" value="Homodimeric domain of signal transducing histidine kinase"/>
    <property type="match status" value="1"/>
</dbReference>
<organism evidence="17 18">
    <name type="scientific">Flavobacterium noncentrifugens</name>
    <dbReference type="NCBI Taxonomy" id="1128970"/>
    <lineage>
        <taxon>Bacteria</taxon>
        <taxon>Pseudomonadati</taxon>
        <taxon>Bacteroidota</taxon>
        <taxon>Flavobacteriia</taxon>
        <taxon>Flavobacteriales</taxon>
        <taxon>Flavobacteriaceae</taxon>
        <taxon>Flavobacterium</taxon>
    </lineage>
</organism>
<feature type="transmembrane region" description="Helical" evidence="14">
    <location>
        <begin position="154"/>
        <end position="178"/>
    </location>
</feature>
<protein>
    <recommendedName>
        <fullName evidence="3">histidine kinase</fullName>
        <ecNumber evidence="3">2.7.13.3</ecNumber>
    </recommendedName>
</protein>
<evidence type="ECO:0000256" key="2">
    <source>
        <dbReference type="ARBA" id="ARBA00004651"/>
    </source>
</evidence>
<dbReference type="Pfam" id="PF00672">
    <property type="entry name" value="HAMP"/>
    <property type="match status" value="1"/>
</dbReference>
<feature type="transmembrane region" description="Helical" evidence="14">
    <location>
        <begin position="7"/>
        <end position="30"/>
    </location>
</feature>
<dbReference type="CDD" id="cd00082">
    <property type="entry name" value="HisKA"/>
    <property type="match status" value="1"/>
</dbReference>
<reference evidence="17 18" key="1">
    <citation type="submission" date="2016-10" db="EMBL/GenBank/DDBJ databases">
        <authorList>
            <person name="de Groot N.N."/>
        </authorList>
    </citation>
    <scope>NUCLEOTIDE SEQUENCE [LARGE SCALE GENOMIC DNA]</scope>
    <source>
        <strain evidence="17 18">CGMCC 1.10076</strain>
    </source>
</reference>
<dbReference type="Proteomes" id="UP000199580">
    <property type="component" value="Unassembled WGS sequence"/>
</dbReference>
<keyword evidence="7 14" id="KW-0812">Transmembrane</keyword>
<dbReference type="AlphaFoldDB" id="A0A1G8RAW0"/>
<dbReference type="InterPro" id="IPR036890">
    <property type="entry name" value="HATPase_C_sf"/>
</dbReference>
<evidence type="ECO:0000256" key="5">
    <source>
        <dbReference type="ARBA" id="ARBA00022553"/>
    </source>
</evidence>
<dbReference type="PROSITE" id="PS50109">
    <property type="entry name" value="HIS_KIN"/>
    <property type="match status" value="1"/>
</dbReference>
<dbReference type="SUPFAM" id="SSF158472">
    <property type="entry name" value="HAMP domain-like"/>
    <property type="match status" value="1"/>
</dbReference>
<evidence type="ECO:0000256" key="8">
    <source>
        <dbReference type="ARBA" id="ARBA00022741"/>
    </source>
</evidence>
<dbReference type="PANTHER" id="PTHR45528">
    <property type="entry name" value="SENSOR HISTIDINE KINASE CPXA"/>
    <property type="match status" value="1"/>
</dbReference>
<comment type="subcellular location">
    <subcellularLocation>
        <location evidence="2">Cell membrane</location>
        <topology evidence="2">Multi-pass membrane protein</topology>
    </subcellularLocation>
</comment>
<keyword evidence="6" id="KW-0808">Transferase</keyword>
<evidence type="ECO:0000259" key="16">
    <source>
        <dbReference type="PROSITE" id="PS50885"/>
    </source>
</evidence>
<keyword evidence="18" id="KW-1185">Reference proteome</keyword>
<dbReference type="SUPFAM" id="SSF55874">
    <property type="entry name" value="ATPase domain of HSP90 chaperone/DNA topoisomerase II/histidine kinase"/>
    <property type="match status" value="1"/>
</dbReference>
<evidence type="ECO:0000313" key="18">
    <source>
        <dbReference type="Proteomes" id="UP000199580"/>
    </source>
</evidence>
<dbReference type="PANTHER" id="PTHR45528:SF1">
    <property type="entry name" value="SENSOR HISTIDINE KINASE CPXA"/>
    <property type="match status" value="1"/>
</dbReference>
<name>A0A1G8RAW0_9FLAO</name>
<dbReference type="CDD" id="cd06225">
    <property type="entry name" value="HAMP"/>
    <property type="match status" value="1"/>
</dbReference>
<accession>A0A1G8RAW0</accession>
<evidence type="ECO:0000256" key="11">
    <source>
        <dbReference type="ARBA" id="ARBA00022989"/>
    </source>
</evidence>
<dbReference type="STRING" id="1128970.SAMN04487935_0041"/>
<dbReference type="GO" id="GO:0000155">
    <property type="term" value="F:phosphorelay sensor kinase activity"/>
    <property type="evidence" value="ECO:0007669"/>
    <property type="project" value="InterPro"/>
</dbReference>
<dbReference type="Gene3D" id="6.10.340.10">
    <property type="match status" value="1"/>
</dbReference>
<dbReference type="Pfam" id="PF02518">
    <property type="entry name" value="HATPase_c"/>
    <property type="match status" value="1"/>
</dbReference>
<evidence type="ECO:0000256" key="13">
    <source>
        <dbReference type="ARBA" id="ARBA00023136"/>
    </source>
</evidence>
<feature type="domain" description="Histidine kinase" evidence="15">
    <location>
        <begin position="240"/>
        <end position="453"/>
    </location>
</feature>
<evidence type="ECO:0000256" key="6">
    <source>
        <dbReference type="ARBA" id="ARBA00022679"/>
    </source>
</evidence>
<proteinExistence type="predicted"/>
<keyword evidence="9 17" id="KW-0418">Kinase</keyword>
<dbReference type="Pfam" id="PF00512">
    <property type="entry name" value="HisKA"/>
    <property type="match status" value="1"/>
</dbReference>
<dbReference type="Gene3D" id="3.30.565.10">
    <property type="entry name" value="Histidine kinase-like ATPase, C-terminal domain"/>
    <property type="match status" value="1"/>
</dbReference>
<evidence type="ECO:0000256" key="4">
    <source>
        <dbReference type="ARBA" id="ARBA00022475"/>
    </source>
</evidence>
<dbReference type="OrthoDB" id="594725at2"/>
<dbReference type="PROSITE" id="PS50885">
    <property type="entry name" value="HAMP"/>
    <property type="match status" value="1"/>
</dbReference>
<dbReference type="InterPro" id="IPR003594">
    <property type="entry name" value="HATPase_dom"/>
</dbReference>
<evidence type="ECO:0000256" key="10">
    <source>
        <dbReference type="ARBA" id="ARBA00022840"/>
    </source>
</evidence>
<dbReference type="EMBL" id="FNEZ01000001">
    <property type="protein sequence ID" value="SDJ14088.1"/>
    <property type="molecule type" value="Genomic_DNA"/>
</dbReference>
<dbReference type="SMART" id="SM00304">
    <property type="entry name" value="HAMP"/>
    <property type="match status" value="1"/>
</dbReference>
<evidence type="ECO:0000256" key="7">
    <source>
        <dbReference type="ARBA" id="ARBA00022692"/>
    </source>
</evidence>
<keyword evidence="13 14" id="KW-0472">Membrane</keyword>
<evidence type="ECO:0000256" key="9">
    <source>
        <dbReference type="ARBA" id="ARBA00022777"/>
    </source>
</evidence>
<dbReference type="InterPro" id="IPR004358">
    <property type="entry name" value="Sig_transdc_His_kin-like_C"/>
</dbReference>
<dbReference type="GO" id="GO:0005886">
    <property type="term" value="C:plasma membrane"/>
    <property type="evidence" value="ECO:0007669"/>
    <property type="project" value="UniProtKB-SubCell"/>
</dbReference>
<dbReference type="Gene3D" id="1.10.287.130">
    <property type="match status" value="1"/>
</dbReference>
<dbReference type="InterPro" id="IPR036097">
    <property type="entry name" value="HisK_dim/P_sf"/>
</dbReference>
<dbReference type="RefSeq" id="WP_091391304.1">
    <property type="nucleotide sequence ID" value="NZ_BKAI01000001.1"/>
</dbReference>
<keyword evidence="12" id="KW-0902">Two-component regulatory system</keyword>
<sequence length="453" mass="52597">MTLKRKIAINISIAFSLLYGISALLIYISFSTFRKEEFQHRLEEKARTTTKLLFEVKEIDRNILKLIDQNTINKLYNEKTLVFDHNYKLIYSSIDDASIKWNLSDLKKLKSEKTIFRTDKEKDVFGIFYDFEGTADYYVLIAAEDKYGKTQLHFLLEILIISFFLGTALVWFSTYFFIRKQLEPLDDFEKRITKISANRLNTQLSETAKDDEINLLTKAFNQMLIRIENSFNAQKEFTSNASHELRTPITRLTLQLDNLIKQENHAPSTIAYLKSMENDLNQVTDLINSLLLLAKINRSEAESQLKKERIDEIVFEAFDKVKMTQPDFQMNFEILGNPDSDLEINGIKSLLEIVFANLFRNAYLYSDNKKANVTIEENENRQMVVTITNDGEKIIKDEQSKLFQPFVRGTNATQIHGSGLGLRIAKRILDYHQAKIDYSDANGLHQFCITFSI</sequence>
<keyword evidence="8" id="KW-0547">Nucleotide-binding</keyword>
<dbReference type="InterPro" id="IPR005467">
    <property type="entry name" value="His_kinase_dom"/>
</dbReference>
<dbReference type="InterPro" id="IPR050398">
    <property type="entry name" value="HssS/ArlS-like"/>
</dbReference>
<dbReference type="EC" id="2.7.13.3" evidence="3"/>
<keyword evidence="11 14" id="KW-1133">Transmembrane helix</keyword>
<feature type="domain" description="HAMP" evidence="16">
    <location>
        <begin position="179"/>
        <end position="232"/>
    </location>
</feature>
<evidence type="ECO:0000256" key="14">
    <source>
        <dbReference type="SAM" id="Phobius"/>
    </source>
</evidence>
<keyword evidence="4" id="KW-1003">Cell membrane</keyword>
<evidence type="ECO:0000256" key="12">
    <source>
        <dbReference type="ARBA" id="ARBA00023012"/>
    </source>
</evidence>
<comment type="catalytic activity">
    <reaction evidence="1">
        <text>ATP + protein L-histidine = ADP + protein N-phospho-L-histidine.</text>
        <dbReference type="EC" id="2.7.13.3"/>
    </reaction>
</comment>
<dbReference type="SMART" id="SM00387">
    <property type="entry name" value="HATPase_c"/>
    <property type="match status" value="1"/>
</dbReference>
<evidence type="ECO:0000313" key="17">
    <source>
        <dbReference type="EMBL" id="SDJ14088.1"/>
    </source>
</evidence>
<dbReference type="GO" id="GO:0005524">
    <property type="term" value="F:ATP binding"/>
    <property type="evidence" value="ECO:0007669"/>
    <property type="project" value="UniProtKB-KW"/>
</dbReference>
<keyword evidence="10" id="KW-0067">ATP-binding</keyword>
<dbReference type="InterPro" id="IPR003661">
    <property type="entry name" value="HisK_dim/P_dom"/>
</dbReference>
<evidence type="ECO:0000256" key="1">
    <source>
        <dbReference type="ARBA" id="ARBA00000085"/>
    </source>
</evidence>
<dbReference type="PRINTS" id="PR00344">
    <property type="entry name" value="BCTRLSENSOR"/>
</dbReference>
<evidence type="ECO:0000256" key="3">
    <source>
        <dbReference type="ARBA" id="ARBA00012438"/>
    </source>
</evidence>
<dbReference type="InterPro" id="IPR003660">
    <property type="entry name" value="HAMP_dom"/>
</dbReference>
<keyword evidence="5" id="KW-0597">Phosphoprotein</keyword>
<evidence type="ECO:0000259" key="15">
    <source>
        <dbReference type="PROSITE" id="PS50109"/>
    </source>
</evidence>
<dbReference type="SMART" id="SM00388">
    <property type="entry name" value="HisKA"/>
    <property type="match status" value="1"/>
</dbReference>